<reference evidence="1 2" key="1">
    <citation type="journal article" date="2020" name="Cell">
        <title>Large-Scale Comparative Analyses of Tick Genomes Elucidate Their Genetic Diversity and Vector Capacities.</title>
        <authorList>
            <consortium name="Tick Genome and Microbiome Consortium (TIGMIC)"/>
            <person name="Jia N."/>
            <person name="Wang J."/>
            <person name="Shi W."/>
            <person name="Du L."/>
            <person name="Sun Y."/>
            <person name="Zhan W."/>
            <person name="Jiang J.F."/>
            <person name="Wang Q."/>
            <person name="Zhang B."/>
            <person name="Ji P."/>
            <person name="Bell-Sakyi L."/>
            <person name="Cui X.M."/>
            <person name="Yuan T.T."/>
            <person name="Jiang B.G."/>
            <person name="Yang W.F."/>
            <person name="Lam T.T."/>
            <person name="Chang Q.C."/>
            <person name="Ding S.J."/>
            <person name="Wang X.J."/>
            <person name="Zhu J.G."/>
            <person name="Ruan X.D."/>
            <person name="Zhao L."/>
            <person name="Wei J.T."/>
            <person name="Ye R.Z."/>
            <person name="Que T.C."/>
            <person name="Du C.H."/>
            <person name="Zhou Y.H."/>
            <person name="Cheng J.X."/>
            <person name="Dai P.F."/>
            <person name="Guo W.B."/>
            <person name="Han X.H."/>
            <person name="Huang E.J."/>
            <person name="Li L.F."/>
            <person name="Wei W."/>
            <person name="Gao Y.C."/>
            <person name="Liu J.Z."/>
            <person name="Shao H.Z."/>
            <person name="Wang X."/>
            <person name="Wang C.C."/>
            <person name="Yang T.C."/>
            <person name="Huo Q.B."/>
            <person name="Li W."/>
            <person name="Chen H.Y."/>
            <person name="Chen S.E."/>
            <person name="Zhou L.G."/>
            <person name="Ni X.B."/>
            <person name="Tian J.H."/>
            <person name="Sheng Y."/>
            <person name="Liu T."/>
            <person name="Pan Y.S."/>
            <person name="Xia L.Y."/>
            <person name="Li J."/>
            <person name="Zhao F."/>
            <person name="Cao W.C."/>
        </authorList>
    </citation>
    <scope>NUCLEOTIDE SEQUENCE [LARGE SCALE GENOMIC DNA]</scope>
    <source>
        <strain evidence="1">Iper-2018</strain>
    </source>
</reference>
<accession>A0AC60Q3G6</accession>
<name>A0AC60Q3G6_IXOPE</name>
<keyword evidence="2" id="KW-1185">Reference proteome</keyword>
<comment type="caution">
    <text evidence="1">The sequence shown here is derived from an EMBL/GenBank/DDBJ whole genome shotgun (WGS) entry which is preliminary data.</text>
</comment>
<evidence type="ECO:0000313" key="2">
    <source>
        <dbReference type="Proteomes" id="UP000805193"/>
    </source>
</evidence>
<proteinExistence type="predicted"/>
<gene>
    <name evidence="1" type="ORF">HPB47_024729</name>
</gene>
<dbReference type="Proteomes" id="UP000805193">
    <property type="component" value="Unassembled WGS sequence"/>
</dbReference>
<organism evidence="1 2">
    <name type="scientific">Ixodes persulcatus</name>
    <name type="common">Taiga tick</name>
    <dbReference type="NCBI Taxonomy" id="34615"/>
    <lineage>
        <taxon>Eukaryota</taxon>
        <taxon>Metazoa</taxon>
        <taxon>Ecdysozoa</taxon>
        <taxon>Arthropoda</taxon>
        <taxon>Chelicerata</taxon>
        <taxon>Arachnida</taxon>
        <taxon>Acari</taxon>
        <taxon>Parasitiformes</taxon>
        <taxon>Ixodida</taxon>
        <taxon>Ixodoidea</taxon>
        <taxon>Ixodidae</taxon>
        <taxon>Ixodinae</taxon>
        <taxon>Ixodes</taxon>
    </lineage>
</organism>
<sequence length="136" mass="15461">MAPRSVAQRSALPLAVPEARGGQRRREDESRSPRSSTAHYLGLQLWARQHARHYEIFERTLTVATRRRTPKGARGGPHRAPVVRVVSPSDAGPSIHVVPEFKYSSPSDHEEMAHSWRRQSPGKTEVMRVRKLLWVL</sequence>
<protein>
    <submittedName>
        <fullName evidence="1">Uncharacterized protein</fullName>
    </submittedName>
</protein>
<evidence type="ECO:0000313" key="1">
    <source>
        <dbReference type="EMBL" id="KAG0428279.1"/>
    </source>
</evidence>
<dbReference type="EMBL" id="JABSTQ010009545">
    <property type="protein sequence ID" value="KAG0428279.1"/>
    <property type="molecule type" value="Genomic_DNA"/>
</dbReference>